<organism evidence="2 3">
    <name type="scientific">Giardia intestinalis</name>
    <name type="common">Giardia lamblia</name>
    <dbReference type="NCBI Taxonomy" id="5741"/>
    <lineage>
        <taxon>Eukaryota</taxon>
        <taxon>Metamonada</taxon>
        <taxon>Diplomonadida</taxon>
        <taxon>Hexamitidae</taxon>
        <taxon>Giardiinae</taxon>
        <taxon>Giardia</taxon>
    </lineage>
</organism>
<feature type="compositionally biased region" description="Low complexity" evidence="1">
    <location>
        <begin position="77"/>
        <end position="88"/>
    </location>
</feature>
<feature type="region of interest" description="Disordered" evidence="1">
    <location>
        <begin position="73"/>
        <end position="92"/>
    </location>
</feature>
<dbReference type="AlphaFoldDB" id="V6TKA6"/>
<protein>
    <recommendedName>
        <fullName evidence="4">SHIPPO repeat domain-containing protein</fullName>
    </recommendedName>
</protein>
<evidence type="ECO:0000256" key="1">
    <source>
        <dbReference type="SAM" id="MobiDB-lite"/>
    </source>
</evidence>
<sequence>MQQFLFKNTGQSVYAMPEWNDVISIGPGPGGYCPKSTNDGPRFTIQRRYTTSAVESSPGPADYTPILRNPGPAFTMRSRTSQSSIQSTPGPSDYHGNALALRHRSPAYRFSTQPRRAQSAVLRERSPGPADYHIPSIAVTHRSARASSISGRPRSPPQDATPGPGDYQVSMTPLWPRIHGGTIGMRPVSSPATGPLSLSAPAPGPADYTPKVPARWCSSSGFTFGSRHRQTTETLGPGPAGYHPRLLRRSAPAFTIQRKGRSLSEVCEGIQTISPGPGHYHVGSLTLTTRRAPAFSFSRRHYIYQNTVT</sequence>
<dbReference type="VEuPathDB" id="GiardiaDB:QR46_1562"/>
<evidence type="ECO:0008006" key="4">
    <source>
        <dbReference type="Google" id="ProtNLM"/>
    </source>
</evidence>
<dbReference type="PANTHER" id="PTHR21580">
    <property type="entry name" value="SHIPPO-1-RELATED"/>
    <property type="match status" value="1"/>
</dbReference>
<dbReference type="EMBL" id="AHGT01000006">
    <property type="protein sequence ID" value="ESU39089.1"/>
    <property type="molecule type" value="Genomic_DNA"/>
</dbReference>
<dbReference type="Pfam" id="PF07004">
    <property type="entry name" value="SHIPPO-rpt"/>
    <property type="match status" value="6"/>
</dbReference>
<accession>V6TKA6</accession>
<reference evidence="3" key="1">
    <citation type="submission" date="2012-02" db="EMBL/GenBank/DDBJ databases">
        <title>Genome sequencing of Giardia lamblia Genotypes A2 and B isolates (DH and GS) and comparative analysis with the genomes of Genotypes A1 and E (WB and Pig).</title>
        <authorList>
            <person name="Adam R."/>
            <person name="Dahlstrom E."/>
            <person name="Martens C."/>
            <person name="Bruno D."/>
            <person name="Barbian K."/>
            <person name="Porcella S.F."/>
            <person name="Nash T."/>
        </authorList>
    </citation>
    <scope>NUCLEOTIDE SEQUENCE</scope>
    <source>
        <strain evidence="3">DH</strain>
    </source>
</reference>
<dbReference type="VEuPathDB" id="GiardiaDB:DHA2_150496"/>
<feature type="region of interest" description="Disordered" evidence="1">
    <location>
        <begin position="138"/>
        <end position="167"/>
    </location>
</feature>
<dbReference type="Proteomes" id="UP000018320">
    <property type="component" value="Unassembled WGS sequence"/>
</dbReference>
<dbReference type="PANTHER" id="PTHR21580:SF28">
    <property type="entry name" value="BOREALIN N-TERMINAL DOMAIN-CONTAINING PROTEIN-RELATED"/>
    <property type="match status" value="1"/>
</dbReference>
<comment type="caution">
    <text evidence="2">The sequence shown here is derived from an EMBL/GenBank/DDBJ whole genome shotgun (WGS) entry which is preliminary data.</text>
</comment>
<dbReference type="InterPro" id="IPR010736">
    <property type="entry name" value="SHIPPO-rpt"/>
</dbReference>
<evidence type="ECO:0000313" key="2">
    <source>
        <dbReference type="EMBL" id="ESU39089.1"/>
    </source>
</evidence>
<proteinExistence type="predicted"/>
<gene>
    <name evidence="2" type="ORF">DHA2_150496</name>
</gene>
<dbReference type="VEuPathDB" id="GiardiaDB:GL50803_0029227"/>
<dbReference type="VEuPathDB" id="GiardiaDB:GL50581_3751"/>
<reference evidence="2 3" key="2">
    <citation type="journal article" date="2013" name="Genome Biol. Evol.">
        <title>Genome sequencing of Giardia lamblia genotypes A2 and B isolates (DH and GS) and comparative analysis with the genomes of genotypes A1 and E (WB and Pig).</title>
        <authorList>
            <person name="Adam R.D."/>
            <person name="Dahlstrom E.W."/>
            <person name="Martens C.A."/>
            <person name="Bruno D.P."/>
            <person name="Barbian K.D."/>
            <person name="Ricklefs S.M."/>
            <person name="Hernandez M.M."/>
            <person name="Narla N.P."/>
            <person name="Patel R.B."/>
            <person name="Porcella S.F."/>
            <person name="Nash T.E."/>
        </authorList>
    </citation>
    <scope>NUCLEOTIDE SEQUENCE [LARGE SCALE GENOMIC DNA]</scope>
    <source>
        <strain evidence="2 3">DH</strain>
    </source>
</reference>
<feature type="region of interest" description="Disordered" evidence="1">
    <location>
        <begin position="223"/>
        <end position="244"/>
    </location>
</feature>
<dbReference type="InterPro" id="IPR051291">
    <property type="entry name" value="CIMAP"/>
</dbReference>
<name>V6TKA6_GIAIN</name>
<evidence type="ECO:0000313" key="3">
    <source>
        <dbReference type="Proteomes" id="UP000018320"/>
    </source>
</evidence>